<dbReference type="EMBL" id="AF109162">
    <property type="protein sequence ID" value="AAD37496.1"/>
    <property type="molecule type" value="Genomic_DNA"/>
</dbReference>
<proteinExistence type="predicted"/>
<evidence type="ECO:0000256" key="1">
    <source>
        <dbReference type="SAM" id="Phobius"/>
    </source>
</evidence>
<feature type="transmembrane region" description="Helical" evidence="1">
    <location>
        <begin position="7"/>
        <end position="26"/>
    </location>
</feature>
<protein>
    <submittedName>
        <fullName evidence="2">Aspartate/glutamate transport permease homolog</fullName>
    </submittedName>
</protein>
<keyword evidence="1" id="KW-1133">Transmembrane helix</keyword>
<organism evidence="2">
    <name type="scientific">Corynebacterium diphtheriae</name>
    <dbReference type="NCBI Taxonomy" id="1717"/>
    <lineage>
        <taxon>Bacteria</taxon>
        <taxon>Bacillati</taxon>
        <taxon>Actinomycetota</taxon>
        <taxon>Actinomycetes</taxon>
        <taxon>Mycobacteriales</taxon>
        <taxon>Corynebacteriaceae</taxon>
        <taxon>Corynebacterium</taxon>
    </lineage>
</organism>
<accession>Q9XD86</accession>
<reference evidence="2" key="1">
    <citation type="journal article" date="2000" name="Mol. Microbiol.">
        <title>Corynebacterium diphtheriae genes required for acquisition of iron from haemin and haemoglobin are homologous to ABC haemin transporters.</title>
        <authorList>
            <person name="Drazek E.S."/>
            <person name="Hammack C.A."/>
            <person name="Schmitt M.P."/>
        </authorList>
    </citation>
    <scope>NUCLEOTIDE SEQUENCE</scope>
    <source>
        <strain evidence="2">C7</strain>
    </source>
</reference>
<dbReference type="AlphaFoldDB" id="Q9XD86"/>
<sequence>MILTLPLRIVITLCALLTGALLQMVLLPTFTPMKPFRLFTVGLFMLMFRKESSILSSRCEVVLRKTKMILWGCLCSRWSSTSLSTFSSISWCRFCYRKRHFDFCRRFWGYDVGLFISAD</sequence>
<name>Q9XD86_CORDP</name>
<evidence type="ECO:0000313" key="2">
    <source>
        <dbReference type="EMBL" id="AAD37496.1"/>
    </source>
</evidence>
<keyword evidence="1" id="KW-0472">Membrane</keyword>
<keyword evidence="1" id="KW-0812">Transmembrane</keyword>